<keyword evidence="13" id="KW-1185">Reference proteome</keyword>
<dbReference type="InterPro" id="IPR008427">
    <property type="entry name" value="Extracellular_membr_CFEM_dom"/>
</dbReference>
<comment type="similarity">
    <text evidence="3">Belongs to the RBT5 family.</text>
</comment>
<keyword evidence="5" id="KW-0336">GPI-anchor</keyword>
<keyword evidence="5" id="KW-0472">Membrane</keyword>
<feature type="domain" description="CFEM" evidence="11">
    <location>
        <begin position="22"/>
        <end position="81"/>
    </location>
</feature>
<feature type="chain" id="PRO_5045202880" description="CFEM domain-containing protein" evidence="10">
    <location>
        <begin position="19"/>
        <end position="121"/>
    </location>
</feature>
<evidence type="ECO:0000256" key="8">
    <source>
        <dbReference type="ARBA" id="ARBA00023288"/>
    </source>
</evidence>
<evidence type="ECO:0000313" key="13">
    <source>
        <dbReference type="Proteomes" id="UP001586593"/>
    </source>
</evidence>
<accession>A0ABR3XYS1</accession>
<keyword evidence="7" id="KW-1015">Disulfide bond</keyword>
<sequence length="121" mass="12492">MRIKLTVIASLLGRLALGQDFSGLPGCAVPCYGNAVAASGCNDLFCLCTSVIYNLQVAGRVKSSCDILAQLGALAWSLENCAGAKIPAKPDTYFVTTNPPAAPTTPPPSVSTSKSAKKFRA</sequence>
<evidence type="ECO:0000256" key="6">
    <source>
        <dbReference type="ARBA" id="ARBA00022729"/>
    </source>
</evidence>
<evidence type="ECO:0000256" key="10">
    <source>
        <dbReference type="SAM" id="SignalP"/>
    </source>
</evidence>
<protein>
    <recommendedName>
        <fullName evidence="11">CFEM domain-containing protein</fullName>
    </recommendedName>
</protein>
<evidence type="ECO:0000256" key="5">
    <source>
        <dbReference type="ARBA" id="ARBA00022622"/>
    </source>
</evidence>
<gene>
    <name evidence="12" type="ORF">VTK73DRAFT_4609</name>
</gene>
<evidence type="ECO:0000256" key="3">
    <source>
        <dbReference type="ARBA" id="ARBA00010031"/>
    </source>
</evidence>
<keyword evidence="6 10" id="KW-0732">Signal</keyword>
<evidence type="ECO:0000313" key="12">
    <source>
        <dbReference type="EMBL" id="KAL1881162.1"/>
    </source>
</evidence>
<keyword evidence="5" id="KW-0325">Glycoprotein</keyword>
<evidence type="ECO:0000256" key="4">
    <source>
        <dbReference type="ARBA" id="ARBA00022525"/>
    </source>
</evidence>
<proteinExistence type="inferred from homology"/>
<reference evidence="12 13" key="1">
    <citation type="journal article" date="2024" name="Commun. Biol.">
        <title>Comparative genomic analysis of thermophilic fungi reveals convergent evolutionary adaptations and gene losses.</title>
        <authorList>
            <person name="Steindorff A.S."/>
            <person name="Aguilar-Pontes M.V."/>
            <person name="Robinson A.J."/>
            <person name="Andreopoulos B."/>
            <person name="LaButti K."/>
            <person name="Kuo A."/>
            <person name="Mondo S."/>
            <person name="Riley R."/>
            <person name="Otillar R."/>
            <person name="Haridas S."/>
            <person name="Lipzen A."/>
            <person name="Grimwood J."/>
            <person name="Schmutz J."/>
            <person name="Clum A."/>
            <person name="Reid I.D."/>
            <person name="Moisan M.C."/>
            <person name="Butler G."/>
            <person name="Nguyen T.T.M."/>
            <person name="Dewar K."/>
            <person name="Conant G."/>
            <person name="Drula E."/>
            <person name="Henrissat B."/>
            <person name="Hansel C."/>
            <person name="Singer S."/>
            <person name="Hutchinson M.I."/>
            <person name="de Vries R.P."/>
            <person name="Natvig D.O."/>
            <person name="Powell A.J."/>
            <person name="Tsang A."/>
            <person name="Grigoriev I.V."/>
        </authorList>
    </citation>
    <scope>NUCLEOTIDE SEQUENCE [LARGE SCALE GENOMIC DNA]</scope>
    <source>
        <strain evidence="12 13">ATCC 24622</strain>
    </source>
</reference>
<evidence type="ECO:0000256" key="2">
    <source>
        <dbReference type="ARBA" id="ARBA00004613"/>
    </source>
</evidence>
<dbReference type="Proteomes" id="UP001586593">
    <property type="component" value="Unassembled WGS sequence"/>
</dbReference>
<evidence type="ECO:0000259" key="11">
    <source>
        <dbReference type="Pfam" id="PF05730"/>
    </source>
</evidence>
<dbReference type="Pfam" id="PF05730">
    <property type="entry name" value="CFEM"/>
    <property type="match status" value="1"/>
</dbReference>
<comment type="subcellular location">
    <subcellularLocation>
        <location evidence="1">Membrane</location>
        <topology evidence="1">Lipid-anchor</topology>
        <topology evidence="1">GPI-anchor</topology>
    </subcellularLocation>
    <subcellularLocation>
        <location evidence="2">Secreted</location>
    </subcellularLocation>
</comment>
<keyword evidence="4" id="KW-0964">Secreted</keyword>
<dbReference type="EMBL" id="JAZHXJ010000026">
    <property type="protein sequence ID" value="KAL1881162.1"/>
    <property type="molecule type" value="Genomic_DNA"/>
</dbReference>
<evidence type="ECO:0000256" key="7">
    <source>
        <dbReference type="ARBA" id="ARBA00023157"/>
    </source>
</evidence>
<evidence type="ECO:0000256" key="9">
    <source>
        <dbReference type="SAM" id="MobiDB-lite"/>
    </source>
</evidence>
<organism evidence="12 13">
    <name type="scientific">Phialemonium thermophilum</name>
    <dbReference type="NCBI Taxonomy" id="223376"/>
    <lineage>
        <taxon>Eukaryota</taxon>
        <taxon>Fungi</taxon>
        <taxon>Dikarya</taxon>
        <taxon>Ascomycota</taxon>
        <taxon>Pezizomycotina</taxon>
        <taxon>Sordariomycetes</taxon>
        <taxon>Sordariomycetidae</taxon>
        <taxon>Cephalothecales</taxon>
        <taxon>Cephalothecaceae</taxon>
        <taxon>Phialemonium</taxon>
    </lineage>
</organism>
<name>A0ABR3XYS1_9PEZI</name>
<feature type="region of interest" description="Disordered" evidence="9">
    <location>
        <begin position="97"/>
        <end position="121"/>
    </location>
</feature>
<keyword evidence="8" id="KW-0449">Lipoprotein</keyword>
<feature type="compositionally biased region" description="Pro residues" evidence="9">
    <location>
        <begin position="100"/>
        <end position="109"/>
    </location>
</feature>
<evidence type="ECO:0000256" key="1">
    <source>
        <dbReference type="ARBA" id="ARBA00004589"/>
    </source>
</evidence>
<comment type="caution">
    <text evidence="12">The sequence shown here is derived from an EMBL/GenBank/DDBJ whole genome shotgun (WGS) entry which is preliminary data.</text>
</comment>
<feature type="signal peptide" evidence="10">
    <location>
        <begin position="1"/>
        <end position="18"/>
    </location>
</feature>